<protein>
    <submittedName>
        <fullName evidence="2">Uu.00g131180.m01.CDS01</fullName>
    </submittedName>
</protein>
<evidence type="ECO:0000313" key="3">
    <source>
        <dbReference type="Proteomes" id="UP001295740"/>
    </source>
</evidence>
<dbReference type="Proteomes" id="UP001295740">
    <property type="component" value="Unassembled WGS sequence"/>
</dbReference>
<gene>
    <name evidence="2" type="ORF">KHLLAP_LOCUS6192</name>
</gene>
<name>A0AAI8VJY3_9PEZI</name>
<dbReference type="AlphaFoldDB" id="A0AAI8VJY3"/>
<feature type="compositionally biased region" description="Basic and acidic residues" evidence="1">
    <location>
        <begin position="1"/>
        <end position="19"/>
    </location>
</feature>
<dbReference type="EMBL" id="CAUWAG010000007">
    <property type="protein sequence ID" value="CAJ2505724.1"/>
    <property type="molecule type" value="Genomic_DNA"/>
</dbReference>
<comment type="caution">
    <text evidence="2">The sequence shown here is derived from an EMBL/GenBank/DDBJ whole genome shotgun (WGS) entry which is preliminary data.</text>
</comment>
<keyword evidence="3" id="KW-1185">Reference proteome</keyword>
<evidence type="ECO:0000256" key="1">
    <source>
        <dbReference type="SAM" id="MobiDB-lite"/>
    </source>
</evidence>
<feature type="region of interest" description="Disordered" evidence="1">
    <location>
        <begin position="1"/>
        <end position="68"/>
    </location>
</feature>
<reference evidence="2" key="1">
    <citation type="submission" date="2023-10" db="EMBL/GenBank/DDBJ databases">
        <authorList>
            <person name="Hackl T."/>
        </authorList>
    </citation>
    <scope>NUCLEOTIDE SEQUENCE</scope>
</reference>
<feature type="compositionally biased region" description="Basic and acidic residues" evidence="1">
    <location>
        <begin position="54"/>
        <end position="68"/>
    </location>
</feature>
<organism evidence="2 3">
    <name type="scientific">Anthostomella pinea</name>
    <dbReference type="NCBI Taxonomy" id="933095"/>
    <lineage>
        <taxon>Eukaryota</taxon>
        <taxon>Fungi</taxon>
        <taxon>Dikarya</taxon>
        <taxon>Ascomycota</taxon>
        <taxon>Pezizomycotina</taxon>
        <taxon>Sordariomycetes</taxon>
        <taxon>Xylariomycetidae</taxon>
        <taxon>Xylariales</taxon>
        <taxon>Xylariaceae</taxon>
        <taxon>Anthostomella</taxon>
    </lineage>
</organism>
<accession>A0AAI8VJY3</accession>
<proteinExistence type="predicted"/>
<sequence>MVTTRSQDKGPEPQAGDKRSHSKAAPAKAESPDPKQQKTESSAATEAVEGGGHNGEETADAKETTSDTKISELISKYGELPLSETDLRDPEKPTPDTVLALLLNAMLSSTRISHSLAAKTVALVIKTGYHKVDVLKKSTWQERTEVLTEGGYTHYREKTATMMGDLAALIEEIYDSDLNSILGMASEDPAKIRAELKHIKGLGDVGINIFFDTAQHIWPCLAPYVDPRSMKTAKYIGIGGDVETLWEAVSKKPDQMCRLAAALTKVRLDAAEKEFQG</sequence>
<evidence type="ECO:0000313" key="2">
    <source>
        <dbReference type="EMBL" id="CAJ2505724.1"/>
    </source>
</evidence>